<proteinExistence type="predicted"/>
<keyword evidence="3" id="KW-1185">Reference proteome</keyword>
<sequence length="170" mass="19084">MTSSQDQFPHTVFNIFWVRIAQAQTASTFLNPNRKLGKRLVRSISPKLMEGCPTRAPERTKTKPHPQFPPFCGHMTALVCKSQGGRGGSRPPSSKGSVPITPRVNSLFVYLMYAGTDNKEPRDPSNSFNPRHDHPQLPIRSRGGGEGLYNRQGRFLPDKKTRLINLTHHI</sequence>
<dbReference type="AlphaFoldDB" id="A0A1Y2DYF2"/>
<evidence type="ECO:0000256" key="1">
    <source>
        <dbReference type="SAM" id="MobiDB-lite"/>
    </source>
</evidence>
<feature type="region of interest" description="Disordered" evidence="1">
    <location>
        <begin position="119"/>
        <end position="152"/>
    </location>
</feature>
<organism evidence="2 3">
    <name type="scientific">Pseudomassariella vexata</name>
    <dbReference type="NCBI Taxonomy" id="1141098"/>
    <lineage>
        <taxon>Eukaryota</taxon>
        <taxon>Fungi</taxon>
        <taxon>Dikarya</taxon>
        <taxon>Ascomycota</taxon>
        <taxon>Pezizomycotina</taxon>
        <taxon>Sordariomycetes</taxon>
        <taxon>Xylariomycetidae</taxon>
        <taxon>Amphisphaeriales</taxon>
        <taxon>Pseudomassariaceae</taxon>
        <taxon>Pseudomassariella</taxon>
    </lineage>
</organism>
<reference evidence="2 3" key="1">
    <citation type="submission" date="2016-07" db="EMBL/GenBank/DDBJ databases">
        <title>Pervasive Adenine N6-methylation of Active Genes in Fungi.</title>
        <authorList>
            <consortium name="DOE Joint Genome Institute"/>
            <person name="Mondo S.J."/>
            <person name="Dannebaum R.O."/>
            <person name="Kuo R.C."/>
            <person name="Labutti K."/>
            <person name="Haridas S."/>
            <person name="Kuo A."/>
            <person name="Salamov A."/>
            <person name="Ahrendt S.R."/>
            <person name="Lipzen A."/>
            <person name="Sullivan W."/>
            <person name="Andreopoulos W.B."/>
            <person name="Clum A."/>
            <person name="Lindquist E."/>
            <person name="Daum C."/>
            <person name="Ramamoorthy G.K."/>
            <person name="Gryganskyi A."/>
            <person name="Culley D."/>
            <person name="Magnuson J.K."/>
            <person name="James T.Y."/>
            <person name="O'Malley M.A."/>
            <person name="Stajich J.E."/>
            <person name="Spatafora J.W."/>
            <person name="Visel A."/>
            <person name="Grigoriev I.V."/>
        </authorList>
    </citation>
    <scope>NUCLEOTIDE SEQUENCE [LARGE SCALE GENOMIC DNA]</scope>
    <source>
        <strain evidence="2 3">CBS 129021</strain>
    </source>
</reference>
<comment type="caution">
    <text evidence="2">The sequence shown here is derived from an EMBL/GenBank/DDBJ whole genome shotgun (WGS) entry which is preliminary data.</text>
</comment>
<dbReference type="InParanoid" id="A0A1Y2DYF2"/>
<dbReference type="EMBL" id="MCFJ01000007">
    <property type="protein sequence ID" value="ORY64114.1"/>
    <property type="molecule type" value="Genomic_DNA"/>
</dbReference>
<dbReference type="RefSeq" id="XP_040715528.1">
    <property type="nucleotide sequence ID" value="XM_040854135.1"/>
</dbReference>
<name>A0A1Y2DYF2_9PEZI</name>
<accession>A0A1Y2DYF2</accession>
<dbReference type="Proteomes" id="UP000193689">
    <property type="component" value="Unassembled WGS sequence"/>
</dbReference>
<evidence type="ECO:0000313" key="2">
    <source>
        <dbReference type="EMBL" id="ORY64114.1"/>
    </source>
</evidence>
<gene>
    <name evidence="2" type="ORF">BCR38DRAFT_206938</name>
</gene>
<evidence type="ECO:0000313" key="3">
    <source>
        <dbReference type="Proteomes" id="UP000193689"/>
    </source>
</evidence>
<protein>
    <submittedName>
        <fullName evidence="2">Uncharacterized protein</fullName>
    </submittedName>
</protein>
<dbReference type="GeneID" id="63770347"/>